<feature type="transmembrane region" description="Helical" evidence="1">
    <location>
        <begin position="49"/>
        <end position="71"/>
    </location>
</feature>
<gene>
    <name evidence="3" type="ORF">EV139_0344</name>
</gene>
<evidence type="ECO:0000313" key="3">
    <source>
        <dbReference type="EMBL" id="RZT68618.1"/>
    </source>
</evidence>
<sequence length="359" mass="36213">MSDSQLPTPPPHPYAAPQRRPGRVLAITAMALGLAALVTSAVAPVTFGAFAVVGACVGGVAVVLGVIALVLRQRTAVAVVGLAAGALAIVVALVLGMVSIGAMFAGAAAEGRADTAEVAPEPGDEATPEAASVTWPRNMATGGVVFTGKDAAVFESDALADSAVPEPRTAAELGAPALIQVYLDYRCPYCALFEEANGATLTEVLTQEAAAVEMHPLTFLDRASEGSYYSSRTAGALACIADAQPGAAWDANTALADPALQPTEGEPGHDNAAIVAAIEQKTGPLSAAASSCIADETFVPLVQALNDWTFTNPVPGAVDPELGVTGTPLVVVNGVPYPGDPTDADSFRAFLIQQGVALS</sequence>
<reference evidence="3 4" key="1">
    <citation type="journal article" date="2015" name="Stand. Genomic Sci.">
        <title>Genomic Encyclopedia of Bacterial and Archaeal Type Strains, Phase III: the genomes of soil and plant-associated and newly described type strains.</title>
        <authorList>
            <person name="Whitman W.B."/>
            <person name="Woyke T."/>
            <person name="Klenk H.P."/>
            <person name="Zhou Y."/>
            <person name="Lilburn T.G."/>
            <person name="Beck B.J."/>
            <person name="De Vos P."/>
            <person name="Vandamme P."/>
            <person name="Eisen J.A."/>
            <person name="Garrity G."/>
            <person name="Hugenholtz P."/>
            <person name="Kyrpides N.C."/>
        </authorList>
    </citation>
    <scope>NUCLEOTIDE SEQUENCE [LARGE SCALE GENOMIC DNA]</scope>
    <source>
        <strain evidence="3 4">RF6</strain>
    </source>
</reference>
<dbReference type="AlphaFoldDB" id="A0A4Q7U7X2"/>
<dbReference type="GO" id="GO:0016853">
    <property type="term" value="F:isomerase activity"/>
    <property type="evidence" value="ECO:0007669"/>
    <property type="project" value="UniProtKB-KW"/>
</dbReference>
<keyword evidence="3" id="KW-0413">Isomerase</keyword>
<dbReference type="CDD" id="cd02972">
    <property type="entry name" value="DsbA_family"/>
    <property type="match status" value="1"/>
</dbReference>
<evidence type="ECO:0000259" key="2">
    <source>
        <dbReference type="Pfam" id="PF13462"/>
    </source>
</evidence>
<comment type="caution">
    <text evidence="3">The sequence shown here is derived from an EMBL/GenBank/DDBJ whole genome shotgun (WGS) entry which is preliminary data.</text>
</comment>
<keyword evidence="1" id="KW-0812">Transmembrane</keyword>
<proteinExistence type="predicted"/>
<dbReference type="Proteomes" id="UP000291832">
    <property type="component" value="Unassembled WGS sequence"/>
</dbReference>
<name>A0A4Q7U7X2_9MICO</name>
<keyword evidence="1" id="KW-0472">Membrane</keyword>
<dbReference type="EMBL" id="SHKI01000002">
    <property type="protein sequence ID" value="RZT68618.1"/>
    <property type="molecule type" value="Genomic_DNA"/>
</dbReference>
<protein>
    <submittedName>
        <fullName evidence="3">Protein-disulfide isomerase</fullName>
    </submittedName>
</protein>
<accession>A0A4Q7U7X2</accession>
<keyword evidence="4" id="KW-1185">Reference proteome</keyword>
<dbReference type="InterPro" id="IPR012336">
    <property type="entry name" value="Thioredoxin-like_fold"/>
</dbReference>
<feature type="domain" description="Thioredoxin-like fold" evidence="2">
    <location>
        <begin position="174"/>
        <end position="348"/>
    </location>
</feature>
<dbReference type="SUPFAM" id="SSF52833">
    <property type="entry name" value="Thioredoxin-like"/>
    <property type="match status" value="1"/>
</dbReference>
<dbReference type="RefSeq" id="WP_157992968.1">
    <property type="nucleotide sequence ID" value="NZ_QYAG01000004.1"/>
</dbReference>
<feature type="transmembrane region" description="Helical" evidence="1">
    <location>
        <begin position="24"/>
        <end position="43"/>
    </location>
</feature>
<dbReference type="Gene3D" id="3.40.30.10">
    <property type="entry name" value="Glutaredoxin"/>
    <property type="match status" value="1"/>
</dbReference>
<evidence type="ECO:0000256" key="1">
    <source>
        <dbReference type="SAM" id="Phobius"/>
    </source>
</evidence>
<dbReference type="InterPro" id="IPR036249">
    <property type="entry name" value="Thioredoxin-like_sf"/>
</dbReference>
<evidence type="ECO:0000313" key="4">
    <source>
        <dbReference type="Proteomes" id="UP000291832"/>
    </source>
</evidence>
<keyword evidence="1" id="KW-1133">Transmembrane helix</keyword>
<dbReference type="OrthoDB" id="117402at2"/>
<dbReference type="Pfam" id="PF13462">
    <property type="entry name" value="Thioredoxin_4"/>
    <property type="match status" value="1"/>
</dbReference>
<feature type="transmembrane region" description="Helical" evidence="1">
    <location>
        <begin position="78"/>
        <end position="105"/>
    </location>
</feature>
<organism evidence="3 4">
    <name type="scientific">Leucobacter luti</name>
    <dbReference type="NCBI Taxonomy" id="340320"/>
    <lineage>
        <taxon>Bacteria</taxon>
        <taxon>Bacillati</taxon>
        <taxon>Actinomycetota</taxon>
        <taxon>Actinomycetes</taxon>
        <taxon>Micrococcales</taxon>
        <taxon>Microbacteriaceae</taxon>
        <taxon>Leucobacter</taxon>
    </lineage>
</organism>